<evidence type="ECO:0000313" key="3">
    <source>
        <dbReference type="Proteomes" id="UP001516023"/>
    </source>
</evidence>
<keyword evidence="3" id="KW-1185">Reference proteome</keyword>
<dbReference type="Gene3D" id="2.40.70.10">
    <property type="entry name" value="Acid Proteases"/>
    <property type="match status" value="1"/>
</dbReference>
<accession>A0ABD3NXJ8</accession>
<evidence type="ECO:0008006" key="4">
    <source>
        <dbReference type="Google" id="ProtNLM"/>
    </source>
</evidence>
<name>A0ABD3NXJ8_9STRA</name>
<evidence type="ECO:0000313" key="2">
    <source>
        <dbReference type="EMBL" id="KAL3780424.1"/>
    </source>
</evidence>
<organism evidence="2 3">
    <name type="scientific">Cyclotella cryptica</name>
    <dbReference type="NCBI Taxonomy" id="29204"/>
    <lineage>
        <taxon>Eukaryota</taxon>
        <taxon>Sar</taxon>
        <taxon>Stramenopiles</taxon>
        <taxon>Ochrophyta</taxon>
        <taxon>Bacillariophyta</taxon>
        <taxon>Coscinodiscophyceae</taxon>
        <taxon>Thalassiosirophycidae</taxon>
        <taxon>Stephanodiscales</taxon>
        <taxon>Stephanodiscaceae</taxon>
        <taxon>Cyclotella</taxon>
    </lineage>
</organism>
<dbReference type="PROSITE" id="PS00141">
    <property type="entry name" value="ASP_PROTEASE"/>
    <property type="match status" value="1"/>
</dbReference>
<protein>
    <recommendedName>
        <fullName evidence="4">Peptidase A1 domain-containing protein</fullName>
    </recommendedName>
</protein>
<sequence>MAFAFYYENKGQRSPNHLGLGGNDISTLSRVSFAAPRRMQSNSKGLGSFPDPNQLDRRSFVSGLVIYTGPFLNAEKSVAWETNNHLRGPLIGDDSVGPRLLVDERREAPITVTLPLEPASGGTFCVRCTLFEPKTVTSNNPTEIFKIYRAIVDTGSPYLVLPSFMHQSSHQIPKWIGPSLTNIFHSFTTTERNGERSSPFLANSEYTPTDEIYGSVRGQIDWKLADYKFRDPRLQISRQMEQSSDSSSDSSTDSSSDSSSESDTPFQNAHRMGVVGVLDDALTSEATGSAGREPFALLGLIRNNNPDADKTRFPDPRPTFFEQERITRSSADQLAGLEEYHIKSFSVDGPARELTFSTGSLIHEEAGIMHLFDLRVYGDFVDHYAVLVNSVTLDGTTVTSKDLQTQSHSPVERPIVAVFDTGLTGCLLTREFWDGMQNIIAAADSRENSSRLMADDVHRFHSVSISLRSNKGGFDTTDAAACTLQSNSKEDPRLFYTEPIDLDWFDQQETSPHVIVLGQTFLGKGVLTIDMGNRISTFTI</sequence>
<comment type="caution">
    <text evidence="2">The sequence shown here is derived from an EMBL/GenBank/DDBJ whole genome shotgun (WGS) entry which is preliminary data.</text>
</comment>
<dbReference type="EMBL" id="JABMIG020000350">
    <property type="protein sequence ID" value="KAL3780424.1"/>
    <property type="molecule type" value="Genomic_DNA"/>
</dbReference>
<dbReference type="InterPro" id="IPR001969">
    <property type="entry name" value="Aspartic_peptidase_AS"/>
</dbReference>
<evidence type="ECO:0000256" key="1">
    <source>
        <dbReference type="SAM" id="MobiDB-lite"/>
    </source>
</evidence>
<feature type="region of interest" description="Disordered" evidence="1">
    <location>
        <begin position="238"/>
        <end position="268"/>
    </location>
</feature>
<reference evidence="2 3" key="1">
    <citation type="journal article" date="2020" name="G3 (Bethesda)">
        <title>Improved Reference Genome for Cyclotella cryptica CCMP332, a Model for Cell Wall Morphogenesis, Salinity Adaptation, and Lipid Production in Diatoms (Bacillariophyta).</title>
        <authorList>
            <person name="Roberts W.R."/>
            <person name="Downey K.M."/>
            <person name="Ruck E.C."/>
            <person name="Traller J.C."/>
            <person name="Alverson A.J."/>
        </authorList>
    </citation>
    <scope>NUCLEOTIDE SEQUENCE [LARGE SCALE GENOMIC DNA]</scope>
    <source>
        <strain evidence="2 3">CCMP332</strain>
    </source>
</reference>
<proteinExistence type="predicted"/>
<gene>
    <name evidence="2" type="ORF">HJC23_004361</name>
</gene>
<dbReference type="SUPFAM" id="SSF50630">
    <property type="entry name" value="Acid proteases"/>
    <property type="match status" value="1"/>
</dbReference>
<feature type="compositionally biased region" description="Low complexity" evidence="1">
    <location>
        <begin position="243"/>
        <end position="263"/>
    </location>
</feature>
<dbReference type="InterPro" id="IPR021109">
    <property type="entry name" value="Peptidase_aspartic_dom_sf"/>
</dbReference>
<dbReference type="Proteomes" id="UP001516023">
    <property type="component" value="Unassembled WGS sequence"/>
</dbReference>
<dbReference type="AlphaFoldDB" id="A0ABD3NXJ8"/>